<proteinExistence type="predicted"/>
<dbReference type="EMBL" id="AP014685">
    <property type="protein sequence ID" value="BAR57585.1"/>
    <property type="molecule type" value="Genomic_DNA"/>
</dbReference>
<evidence type="ECO:0008006" key="3">
    <source>
        <dbReference type="Google" id="ProtNLM"/>
    </source>
</evidence>
<dbReference type="AlphaFoldDB" id="A0A0E3VUK8"/>
<dbReference type="InterPro" id="IPR019596">
    <property type="entry name" value="Phage_Mu_GpM_tail_tub"/>
</dbReference>
<organism evidence="1 2">
    <name type="scientific">Bradyrhizobium diazoefficiens</name>
    <dbReference type="NCBI Taxonomy" id="1355477"/>
    <lineage>
        <taxon>Bacteria</taxon>
        <taxon>Pseudomonadati</taxon>
        <taxon>Pseudomonadota</taxon>
        <taxon>Alphaproteobacteria</taxon>
        <taxon>Hyphomicrobiales</taxon>
        <taxon>Nitrobacteraceae</taxon>
        <taxon>Bradyrhizobium</taxon>
    </lineage>
</organism>
<gene>
    <name evidence="1" type="ORF">NK6_4417</name>
</gene>
<evidence type="ECO:0000313" key="1">
    <source>
        <dbReference type="EMBL" id="BAR57585.1"/>
    </source>
</evidence>
<sequence>MGVAIAGTAYLKVDGNQYPLKGSFVVSPSAVERAGIAGQDYVHGYSELPRVPYIEGDISSRPEISLEDMELITDATVTAELINGKVYVLRNAWCKSALELNTHDGQFRARFEGQACDEIS</sequence>
<dbReference type="RefSeq" id="WP_028152434.1">
    <property type="nucleotide sequence ID" value="NZ_CP126038.1"/>
</dbReference>
<dbReference type="Proteomes" id="UP000063308">
    <property type="component" value="Chromosome"/>
</dbReference>
<protein>
    <recommendedName>
        <fullName evidence="3">Phage tail protein</fullName>
    </recommendedName>
</protein>
<name>A0A0E3VUK8_9BRAD</name>
<dbReference type="Pfam" id="PF10618">
    <property type="entry name" value="Tail_tube"/>
    <property type="match status" value="1"/>
</dbReference>
<reference evidence="1 2" key="1">
    <citation type="submission" date="2014-11" db="EMBL/GenBank/DDBJ databases">
        <title>Symbiosis island explosion on the genome of extra-slow-growing strains of soybean bradyrhizobia with massive insertion sequences.</title>
        <authorList>
            <person name="Iida T."/>
            <person name="Minamisawa K."/>
        </authorList>
    </citation>
    <scope>NUCLEOTIDE SEQUENCE [LARGE SCALE GENOMIC DNA]</scope>
    <source>
        <strain evidence="1 2">NK6</strain>
    </source>
</reference>
<accession>A0A0E3VUK8</accession>
<evidence type="ECO:0000313" key="2">
    <source>
        <dbReference type="Proteomes" id="UP000063308"/>
    </source>
</evidence>